<feature type="domain" description="Peptidase A2" evidence="3">
    <location>
        <begin position="161"/>
        <end position="175"/>
    </location>
</feature>
<protein>
    <recommendedName>
        <fullName evidence="3">Peptidase A2 domain-containing protein</fullName>
    </recommendedName>
</protein>
<dbReference type="InterPro" id="IPR021109">
    <property type="entry name" value="Peptidase_aspartic_dom_sf"/>
</dbReference>
<accession>A0A1A8AT54</accession>
<feature type="compositionally biased region" description="Polar residues" evidence="2">
    <location>
        <begin position="439"/>
        <end position="452"/>
    </location>
</feature>
<evidence type="ECO:0000256" key="1">
    <source>
        <dbReference type="ARBA" id="ARBA00022801"/>
    </source>
</evidence>
<feature type="compositionally biased region" description="Polar residues" evidence="2">
    <location>
        <begin position="88"/>
        <end position="107"/>
    </location>
</feature>
<evidence type="ECO:0000259" key="3">
    <source>
        <dbReference type="PROSITE" id="PS50175"/>
    </source>
</evidence>
<dbReference type="PROSITE" id="PS50175">
    <property type="entry name" value="ASP_PROT_RETROV"/>
    <property type="match status" value="1"/>
</dbReference>
<dbReference type="CDD" id="cd00303">
    <property type="entry name" value="retropepsin_like"/>
    <property type="match status" value="1"/>
</dbReference>
<organism evidence="4">
    <name type="scientific">Nothobranchius furzeri</name>
    <name type="common">Turquoise killifish</name>
    <dbReference type="NCBI Taxonomy" id="105023"/>
    <lineage>
        <taxon>Eukaryota</taxon>
        <taxon>Metazoa</taxon>
        <taxon>Chordata</taxon>
        <taxon>Craniata</taxon>
        <taxon>Vertebrata</taxon>
        <taxon>Euteleostomi</taxon>
        <taxon>Actinopterygii</taxon>
        <taxon>Neopterygii</taxon>
        <taxon>Teleostei</taxon>
        <taxon>Neoteleostei</taxon>
        <taxon>Acanthomorphata</taxon>
        <taxon>Ovalentaria</taxon>
        <taxon>Atherinomorphae</taxon>
        <taxon>Cyprinodontiformes</taxon>
        <taxon>Nothobranchiidae</taxon>
        <taxon>Nothobranchius</taxon>
    </lineage>
</organism>
<dbReference type="Gene3D" id="2.40.70.10">
    <property type="entry name" value="Acid Proteases"/>
    <property type="match status" value="1"/>
</dbReference>
<dbReference type="PROSITE" id="PS00141">
    <property type="entry name" value="ASP_PROTEASE"/>
    <property type="match status" value="1"/>
</dbReference>
<gene>
    <name evidence="4" type="primary">CR762486.1</name>
</gene>
<reference evidence="4" key="2">
    <citation type="submission" date="2016-06" db="EMBL/GenBank/DDBJ databases">
        <title>The genome of a short-lived fish provides insights into sex chromosome evolution and the genetic control of aging.</title>
        <authorList>
            <person name="Reichwald K."/>
            <person name="Felder M."/>
            <person name="Petzold A."/>
            <person name="Koch P."/>
            <person name="Groth M."/>
            <person name="Platzer M."/>
        </authorList>
    </citation>
    <scope>NUCLEOTIDE SEQUENCE</scope>
    <source>
        <tissue evidence="4">Brain</tissue>
    </source>
</reference>
<dbReference type="InterPro" id="IPR001995">
    <property type="entry name" value="Peptidase_A2_cat"/>
</dbReference>
<evidence type="ECO:0000256" key="2">
    <source>
        <dbReference type="SAM" id="MobiDB-lite"/>
    </source>
</evidence>
<keyword evidence="1" id="KW-0378">Hydrolase</keyword>
<feature type="region of interest" description="Disordered" evidence="2">
    <location>
        <begin position="433"/>
        <end position="452"/>
    </location>
</feature>
<dbReference type="EMBL" id="HADY01018940">
    <property type="protein sequence ID" value="SBP57425.1"/>
    <property type="molecule type" value="Transcribed_RNA"/>
</dbReference>
<evidence type="ECO:0000313" key="4">
    <source>
        <dbReference type="EMBL" id="SBP57425.1"/>
    </source>
</evidence>
<dbReference type="SUPFAM" id="SSF50630">
    <property type="entry name" value="Acid proteases"/>
    <property type="match status" value="1"/>
</dbReference>
<dbReference type="AlphaFoldDB" id="A0A1A8AT54"/>
<reference evidence="4" key="1">
    <citation type="submission" date="2016-05" db="EMBL/GenBank/DDBJ databases">
        <authorList>
            <person name="Lavstsen T."/>
            <person name="Jespersen J.S."/>
        </authorList>
    </citation>
    <scope>NUCLEOTIDE SEQUENCE</scope>
    <source>
        <tissue evidence="4">Brain</tissue>
    </source>
</reference>
<proteinExistence type="predicted"/>
<dbReference type="InterPro" id="IPR001969">
    <property type="entry name" value="Aspartic_peptidase_AS"/>
</dbReference>
<sequence>MDSEVTMHLTSQIQAAMQSALLPMVQSAFLPMMTEMKNMMNMICALQKDGEDVKQFMRDSQATRAAGPGLPEKPQNETEMLQVDVFTGSDSQENNNTSKESDNTSPVVPSVAMLGDEPADDDRSTTTTTAVTEKILLAPLVVRKGSNRPAVEVTVNQRHRCVALLDTGADISLISGALYSSMCEQRGEDSSPPTLISGPKDFDEFYGAPSPAAATTEVNISIGGMSFKHLVYISEEMPMPMLLGLDCLQRLDARISGASGQLFARVRKPKPYKPWPDTGGRPSVACLSRGDAISTSPPLSKPPGRPPELLLQIEKVIDHFYDQNLRTHLLAAFSFAQASLEKSAEGRKTYYDKKASHSELDVGDQAWYYIFAPKTGNNNATSGKLAKKLLPRWSGPYLITDKISPVVYQIKIADKNKAPVYKWVHRDHIKLHKGPTDLADTNNNNPPTSKGG</sequence>
<dbReference type="GO" id="GO:0004190">
    <property type="term" value="F:aspartic-type endopeptidase activity"/>
    <property type="evidence" value="ECO:0007669"/>
    <property type="project" value="InterPro"/>
</dbReference>
<feature type="region of interest" description="Disordered" evidence="2">
    <location>
        <begin position="88"/>
        <end position="128"/>
    </location>
</feature>
<name>A0A1A8AT54_NOTFU</name>
<dbReference type="GO" id="GO:0006508">
    <property type="term" value="P:proteolysis"/>
    <property type="evidence" value="ECO:0007669"/>
    <property type="project" value="InterPro"/>
</dbReference>